<comment type="caution">
    <text evidence="6">The sequence shown here is derived from an EMBL/GenBank/DDBJ whole genome shotgun (WGS) entry which is preliminary data.</text>
</comment>
<gene>
    <name evidence="6" type="ORF">POCTA_138.1.T0250138</name>
</gene>
<proteinExistence type="predicted"/>
<evidence type="ECO:0000313" key="6">
    <source>
        <dbReference type="EMBL" id="CAD8151525.1"/>
    </source>
</evidence>
<evidence type="ECO:0000256" key="4">
    <source>
        <dbReference type="ARBA" id="ARBA00023136"/>
    </source>
</evidence>
<dbReference type="GO" id="GO:0016020">
    <property type="term" value="C:membrane"/>
    <property type="evidence" value="ECO:0007669"/>
    <property type="project" value="UniProtKB-SubCell"/>
</dbReference>
<keyword evidence="3" id="KW-1133">Transmembrane helix</keyword>
<evidence type="ECO:0000313" key="7">
    <source>
        <dbReference type="Proteomes" id="UP000683925"/>
    </source>
</evidence>
<evidence type="ECO:0000256" key="5">
    <source>
        <dbReference type="SAM" id="MobiDB-lite"/>
    </source>
</evidence>
<dbReference type="Proteomes" id="UP000683925">
    <property type="component" value="Unassembled WGS sequence"/>
</dbReference>
<keyword evidence="4" id="KW-0472">Membrane</keyword>
<evidence type="ECO:0000256" key="2">
    <source>
        <dbReference type="ARBA" id="ARBA00022692"/>
    </source>
</evidence>
<dbReference type="AlphaFoldDB" id="A0A8S1TE85"/>
<dbReference type="PANTHER" id="PTHR31652">
    <property type="entry name" value="LIMR FAMILY PROTEIN DDB_G0283707-RELATED"/>
    <property type="match status" value="1"/>
</dbReference>
<accession>A0A8S1TE85</accession>
<feature type="region of interest" description="Disordered" evidence="5">
    <location>
        <begin position="1"/>
        <end position="25"/>
    </location>
</feature>
<sequence length="742" mass="87011">MKEGQRLNQSFSYCRSSPEKKGSRHNKVISDAYRKFLATYQQLSMLGSQYKYSHSTLMPYIHFFKYMAKRYDETNQKCKLKMWIPDTIILNDLDLSAIWLYSSADGYVYRTDSFTSRNAAQKFTDGSNDPDELIAVAKKPHYKDMELIGNDTKPILQKDVPLIFSNAMSVKQEITCLQKYIKCQGPMAYICRTIWRKNGQTTAWVITNKLTFQDDEGDYAQRCLASASKYKSTNIIQCKGGRFIEETIPYIQNLLLYCRQNMNVEFDELGCDFTKGIDNKWYLLNVRGFKLVNPSHIIFTRHITHDEQIPEDYERKQTTNSNQQWNFTKTQVCKFCELIYPAKELTHQLTLKMLIECDLHLLSRNIELKHLQIRNRINFTHLDSAMLFHKYYVCDSCYQLFMACDELIQLEFKMAQKLGIDVYEKNNIISLTQQDYRVKGPNVIQRQANTIYGNGEYFIKPLDWEMLNEVQIKLMPNLPEIDYGTIPKMKRFRIMIYIKTLSQIPIESQFNQCKYYIYYNFLNQEIKFQLDMKKSIDHSKDVLNIDHVKLFYLFAAERQDINCILSQLKIGLLCNQELIGELECELGGFKSSQVTIKEYIKYFSGIQIKQILSWSTDLSIGLVESQQGSINVERIKLQKQGLIYLPNIDYYCSEPLPQEWMNQFEKRKKNNMNQIGNNSTTFAISDVSNILDHSRVHQTKHPSKKSCTANTTVPNKLDQSSVLYSELLEYEKDTDKILNFDY</sequence>
<evidence type="ECO:0000256" key="1">
    <source>
        <dbReference type="ARBA" id="ARBA00004141"/>
    </source>
</evidence>
<name>A0A8S1TE85_PAROT</name>
<dbReference type="OrthoDB" id="65154at2759"/>
<feature type="compositionally biased region" description="Polar residues" evidence="5">
    <location>
        <begin position="1"/>
        <end position="15"/>
    </location>
</feature>
<protein>
    <submittedName>
        <fullName evidence="6">Uncharacterized protein</fullName>
    </submittedName>
</protein>
<evidence type="ECO:0000256" key="3">
    <source>
        <dbReference type="ARBA" id="ARBA00022989"/>
    </source>
</evidence>
<dbReference type="OMA" id="FRIMIYI"/>
<keyword evidence="7" id="KW-1185">Reference proteome</keyword>
<dbReference type="EMBL" id="CAJJDP010000025">
    <property type="protein sequence ID" value="CAD8151525.1"/>
    <property type="molecule type" value="Genomic_DNA"/>
</dbReference>
<comment type="subcellular location">
    <subcellularLocation>
        <location evidence="1">Membrane</location>
        <topology evidence="1">Multi-pass membrane protein</topology>
    </subcellularLocation>
</comment>
<keyword evidence="2" id="KW-0812">Transmembrane</keyword>
<reference evidence="6" key="1">
    <citation type="submission" date="2021-01" db="EMBL/GenBank/DDBJ databases">
        <authorList>
            <consortium name="Genoscope - CEA"/>
            <person name="William W."/>
        </authorList>
    </citation>
    <scope>NUCLEOTIDE SEQUENCE</scope>
</reference>
<organism evidence="6 7">
    <name type="scientific">Paramecium octaurelia</name>
    <dbReference type="NCBI Taxonomy" id="43137"/>
    <lineage>
        <taxon>Eukaryota</taxon>
        <taxon>Sar</taxon>
        <taxon>Alveolata</taxon>
        <taxon>Ciliophora</taxon>
        <taxon>Intramacronucleata</taxon>
        <taxon>Oligohymenophorea</taxon>
        <taxon>Peniculida</taxon>
        <taxon>Parameciidae</taxon>
        <taxon>Paramecium</taxon>
    </lineage>
</organism>
<dbReference type="PANTHER" id="PTHR31652:SF0">
    <property type="entry name" value="LIMR FAMILY PROTEIN DDB_G0283707-RELATED"/>
    <property type="match status" value="1"/>
</dbReference>